<dbReference type="OrthoDB" id="9850339at2"/>
<dbReference type="AlphaFoldDB" id="A0A1I0Z892"/>
<gene>
    <name evidence="1" type="ORF">SAMN04488528_101778</name>
</gene>
<accession>A0A1I0Z892</accession>
<dbReference type="RefSeq" id="WP_090041617.1">
    <property type="nucleotide sequence ID" value="NZ_FOKI01000017.1"/>
</dbReference>
<protein>
    <submittedName>
        <fullName evidence="1">Uncharacterized protein</fullName>
    </submittedName>
</protein>
<reference evidence="1 2" key="1">
    <citation type="submission" date="2016-10" db="EMBL/GenBank/DDBJ databases">
        <authorList>
            <person name="de Groot N.N."/>
        </authorList>
    </citation>
    <scope>NUCLEOTIDE SEQUENCE [LARGE SCALE GENOMIC DNA]</scope>
    <source>
        <strain evidence="1 2">DSM 12271</strain>
    </source>
</reference>
<organism evidence="1 2">
    <name type="scientific">Clostridium frigidicarnis</name>
    <dbReference type="NCBI Taxonomy" id="84698"/>
    <lineage>
        <taxon>Bacteria</taxon>
        <taxon>Bacillati</taxon>
        <taxon>Bacillota</taxon>
        <taxon>Clostridia</taxon>
        <taxon>Eubacteriales</taxon>
        <taxon>Clostridiaceae</taxon>
        <taxon>Clostridium</taxon>
    </lineage>
</organism>
<dbReference type="Proteomes" id="UP000198619">
    <property type="component" value="Unassembled WGS sequence"/>
</dbReference>
<evidence type="ECO:0000313" key="1">
    <source>
        <dbReference type="EMBL" id="SFB20790.1"/>
    </source>
</evidence>
<dbReference type="EMBL" id="FOKI01000017">
    <property type="protein sequence ID" value="SFB20790.1"/>
    <property type="molecule type" value="Genomic_DNA"/>
</dbReference>
<sequence length="178" mass="21023">MEQIINEYEDKKKYEKILKLLPYVEGPLKKSMKKTYDEKQRELILIDTREEFRKILNSMPIFQSGYNRNAIGTAYAIAFLKISKKYICNQDIAWNILLDAIDSGVEMIPIFIMKRHLDESEINLLKNIKNKGIRSSLKNLKSNPLEIKVKIKKEIINTLMMKENAKEFHMYLELFAFV</sequence>
<proteinExistence type="predicted"/>
<name>A0A1I0Z892_9CLOT</name>
<keyword evidence="2" id="KW-1185">Reference proteome</keyword>
<evidence type="ECO:0000313" key="2">
    <source>
        <dbReference type="Proteomes" id="UP000198619"/>
    </source>
</evidence>